<keyword evidence="3" id="KW-1185">Reference proteome</keyword>
<dbReference type="Pfam" id="PF00994">
    <property type="entry name" value="MoCF_biosynth"/>
    <property type="match status" value="1"/>
</dbReference>
<reference evidence="2 3" key="1">
    <citation type="submission" date="2023-06" db="EMBL/GenBank/DDBJ databases">
        <title>Genome sequence of Methancorpusculaceae sp. Cs1.</title>
        <authorList>
            <person name="Protasov E."/>
            <person name="Platt K."/>
            <person name="Poehlein A."/>
            <person name="Daniel R."/>
            <person name="Brune A."/>
        </authorList>
    </citation>
    <scope>NUCLEOTIDE SEQUENCE [LARGE SCALE GENOMIC DNA]</scope>
    <source>
        <strain evidence="2 3">Cs1</strain>
    </source>
</reference>
<dbReference type="SMART" id="SM00852">
    <property type="entry name" value="MoCF_biosynth"/>
    <property type="match status" value="1"/>
</dbReference>
<evidence type="ECO:0000259" key="1">
    <source>
        <dbReference type="SMART" id="SM00852"/>
    </source>
</evidence>
<comment type="caution">
    <text evidence="2">The sequence shown here is derived from an EMBL/GenBank/DDBJ whole genome shotgun (WGS) entry which is preliminary data.</text>
</comment>
<name>A0AAE4SB56_9EURY</name>
<dbReference type="GO" id="GO:0006777">
    <property type="term" value="P:Mo-molybdopterin cofactor biosynthetic process"/>
    <property type="evidence" value="ECO:0007669"/>
    <property type="project" value="InterPro"/>
</dbReference>
<gene>
    <name evidence="2" type="primary">moaB</name>
    <name evidence="2" type="ORF">McpCs1_04890</name>
</gene>
<accession>A0AAE4SB56</accession>
<dbReference type="InterPro" id="IPR036425">
    <property type="entry name" value="MoaB/Mog-like_dom_sf"/>
</dbReference>
<dbReference type="PANTHER" id="PTHR43232">
    <property type="entry name" value="MOLYBDENUM COFACTOR BIOSYNTHESIS PROTEIN B"/>
    <property type="match status" value="1"/>
</dbReference>
<dbReference type="PANTHER" id="PTHR43232:SF2">
    <property type="entry name" value="MOLYBDENUM COFACTOR BIOSYNTHESIS PROTEIN B"/>
    <property type="match status" value="1"/>
</dbReference>
<dbReference type="PIRSF" id="PIRSF006443">
    <property type="entry name" value="MoaB"/>
    <property type="match status" value="1"/>
</dbReference>
<protein>
    <submittedName>
        <fullName evidence="2">Molybdenum cofactor biosynthesis protein B</fullName>
    </submittedName>
</protein>
<dbReference type="GO" id="GO:0005829">
    <property type="term" value="C:cytosol"/>
    <property type="evidence" value="ECO:0007669"/>
    <property type="project" value="TreeGrafter"/>
</dbReference>
<organism evidence="2 3">
    <name type="scientific">Methanorbis rubei</name>
    <dbReference type="NCBI Taxonomy" id="3028300"/>
    <lineage>
        <taxon>Archaea</taxon>
        <taxon>Methanobacteriati</taxon>
        <taxon>Methanobacteriota</taxon>
        <taxon>Stenosarchaea group</taxon>
        <taxon>Methanomicrobia</taxon>
        <taxon>Methanomicrobiales</taxon>
        <taxon>Methanocorpusculaceae</taxon>
        <taxon>Methanorbis</taxon>
    </lineage>
</organism>
<dbReference type="CDD" id="cd00886">
    <property type="entry name" value="MogA_MoaB"/>
    <property type="match status" value="1"/>
</dbReference>
<feature type="domain" description="MoaB/Mog" evidence="1">
    <location>
        <begin position="21"/>
        <end position="163"/>
    </location>
</feature>
<dbReference type="InterPro" id="IPR012245">
    <property type="entry name" value="MoaB"/>
</dbReference>
<dbReference type="EMBL" id="JAWDKB010000002">
    <property type="protein sequence ID" value="MDV0443121.1"/>
    <property type="molecule type" value="Genomic_DNA"/>
</dbReference>
<dbReference type="SUPFAM" id="SSF53218">
    <property type="entry name" value="Molybdenum cofactor biosynthesis proteins"/>
    <property type="match status" value="1"/>
</dbReference>
<sequence length="169" mass="18103">MESLSIFMPAEHLTAISIQTAIITVSTTRTEKTDLSGQIIRDAFTAADIPIVSMQIVKDDISAIRTAVLSALRIANCIVVNGGTGLTHDDCTIEAVAPLFHKTMDGFGELFRIKSYEQVKNAVILSRATAGITNGCAIFCIPGSPKAVKLATEEIIVPEIRHIITHAAQ</sequence>
<evidence type="ECO:0000313" key="3">
    <source>
        <dbReference type="Proteomes" id="UP001283212"/>
    </source>
</evidence>
<dbReference type="AlphaFoldDB" id="A0AAE4SB56"/>
<dbReference type="NCBIfam" id="TIGR00177">
    <property type="entry name" value="molyb_syn"/>
    <property type="match status" value="1"/>
</dbReference>
<dbReference type="InterPro" id="IPR001453">
    <property type="entry name" value="MoaB/Mog_dom"/>
</dbReference>
<dbReference type="Proteomes" id="UP001283212">
    <property type="component" value="Unassembled WGS sequence"/>
</dbReference>
<dbReference type="Gene3D" id="3.40.980.10">
    <property type="entry name" value="MoaB/Mog-like domain"/>
    <property type="match status" value="1"/>
</dbReference>
<evidence type="ECO:0000313" key="2">
    <source>
        <dbReference type="EMBL" id="MDV0443121.1"/>
    </source>
</evidence>
<proteinExistence type="predicted"/>